<dbReference type="OrthoDB" id="5741666at2"/>
<name>A0A1Y1SFI5_9GAMM</name>
<dbReference type="RefSeq" id="WP_083561683.1">
    <property type="nucleotide sequence ID" value="NZ_AQQV01000002.1"/>
</dbReference>
<keyword evidence="1" id="KW-0812">Transmembrane</keyword>
<dbReference type="Pfam" id="PF26512">
    <property type="entry name" value="SOI"/>
    <property type="match status" value="1"/>
</dbReference>
<dbReference type="InterPro" id="IPR058965">
    <property type="entry name" value="SOI/HabA-like"/>
</dbReference>
<feature type="transmembrane region" description="Helical" evidence="1">
    <location>
        <begin position="65"/>
        <end position="85"/>
    </location>
</feature>
<feature type="transmembrane region" description="Helical" evidence="1">
    <location>
        <begin position="129"/>
        <end position="150"/>
    </location>
</feature>
<reference evidence="2 3" key="1">
    <citation type="submission" date="2013-04" db="EMBL/GenBank/DDBJ databases">
        <title>Oceanococcus atlanticus 22II-S10r2 Genome Sequencing.</title>
        <authorList>
            <person name="Lai Q."/>
            <person name="Li G."/>
            <person name="Shao Z."/>
        </authorList>
    </citation>
    <scope>NUCLEOTIDE SEQUENCE [LARGE SCALE GENOMIC DNA]</scope>
    <source>
        <strain evidence="2 3">22II-S10r2</strain>
    </source>
</reference>
<dbReference type="STRING" id="1317117.ATO7_10437"/>
<comment type="caution">
    <text evidence="2">The sequence shown here is derived from an EMBL/GenBank/DDBJ whole genome shotgun (WGS) entry which is preliminary data.</text>
</comment>
<feature type="transmembrane region" description="Helical" evidence="1">
    <location>
        <begin position="12"/>
        <end position="35"/>
    </location>
</feature>
<evidence type="ECO:0000313" key="3">
    <source>
        <dbReference type="Proteomes" id="UP000192342"/>
    </source>
</evidence>
<organism evidence="2 3">
    <name type="scientific">Oceanococcus atlanticus</name>
    <dbReference type="NCBI Taxonomy" id="1317117"/>
    <lineage>
        <taxon>Bacteria</taxon>
        <taxon>Pseudomonadati</taxon>
        <taxon>Pseudomonadota</taxon>
        <taxon>Gammaproteobacteria</taxon>
        <taxon>Chromatiales</taxon>
        <taxon>Oceanococcaceae</taxon>
        <taxon>Oceanococcus</taxon>
    </lineage>
</organism>
<dbReference type="EMBL" id="AQQV01000002">
    <property type="protein sequence ID" value="ORE87453.1"/>
    <property type="molecule type" value="Genomic_DNA"/>
</dbReference>
<feature type="transmembrane region" description="Helical" evidence="1">
    <location>
        <begin position="92"/>
        <end position="109"/>
    </location>
</feature>
<evidence type="ECO:0000256" key="1">
    <source>
        <dbReference type="SAM" id="Phobius"/>
    </source>
</evidence>
<keyword evidence="1" id="KW-1133">Transmembrane helix</keyword>
<gene>
    <name evidence="2" type="ORF">ATO7_10437</name>
</gene>
<dbReference type="Proteomes" id="UP000192342">
    <property type="component" value="Unassembled WGS sequence"/>
</dbReference>
<protein>
    <submittedName>
        <fullName evidence="2">Uncharacterized protein</fullName>
    </submittedName>
</protein>
<accession>A0A1Y1SFI5</accession>
<keyword evidence="3" id="KW-1185">Reference proteome</keyword>
<evidence type="ECO:0000313" key="2">
    <source>
        <dbReference type="EMBL" id="ORE87453.1"/>
    </source>
</evidence>
<proteinExistence type="predicted"/>
<sequence length="160" mass="17728">MTADLEDTKRLLVGHGALLIFIGGVLGFGFLFFLMERVALWPFPFSIDVQLPGTYDAWRMAHMEGIVNGFGLWIAAAVLPVFPFGVKALKRIAWGLISVGWTIVIASALDPLFPDSRGLEFGGSATNQLAFFLFYWGVVLVMIIMGVIAWRCLRPHKQPD</sequence>
<keyword evidence="1" id="KW-0472">Membrane</keyword>
<dbReference type="AlphaFoldDB" id="A0A1Y1SFI5"/>